<keyword evidence="1" id="KW-0694">RNA-binding</keyword>
<dbReference type="GeneID" id="103511556"/>
<dbReference type="Pfam" id="PF00035">
    <property type="entry name" value="dsrm"/>
    <property type="match status" value="1"/>
</dbReference>
<dbReference type="SMART" id="SM00358">
    <property type="entry name" value="DSRM"/>
    <property type="match status" value="1"/>
</dbReference>
<evidence type="ECO:0000259" key="3">
    <source>
        <dbReference type="PROSITE" id="PS50137"/>
    </source>
</evidence>
<accession>A0A3Q0J2A3</accession>
<dbReference type="STRING" id="121845.A0A3Q0J2A3"/>
<protein>
    <submittedName>
        <fullName evidence="5">Double-stranded RNA-specific adenosine deaminase-like</fullName>
    </submittedName>
</protein>
<sequence length="167" mass="18394">MFIFRVAGGAPPTEDIVKQKIPRKNAQKPPAVPAVSTNASISLTGTQPKNSVTILHERYHNEKIEYRELARMGPDHKPSFKISVKVRGREFIGSGSTKRIAKMLACQEALHFLEPPVCPLPPSFELLDTPMLTNADDDFVPPPQHPIPSSSLTSDSPRGSSNLFKKK</sequence>
<dbReference type="PaxDb" id="121845-A0A3Q0J2A3"/>
<dbReference type="CDD" id="cd10845">
    <property type="entry name" value="DSRM_RNAse_III_family"/>
    <property type="match status" value="1"/>
</dbReference>
<dbReference type="Proteomes" id="UP000079169">
    <property type="component" value="Unplaced"/>
</dbReference>
<evidence type="ECO:0000256" key="1">
    <source>
        <dbReference type="PROSITE-ProRule" id="PRU00266"/>
    </source>
</evidence>
<dbReference type="KEGG" id="dci:103511556"/>
<dbReference type="PROSITE" id="PS50137">
    <property type="entry name" value="DS_RBD"/>
    <property type="match status" value="1"/>
</dbReference>
<feature type="region of interest" description="Disordered" evidence="2">
    <location>
        <begin position="132"/>
        <end position="167"/>
    </location>
</feature>
<dbReference type="AlphaFoldDB" id="A0A3Q0J2A3"/>
<keyword evidence="4" id="KW-1185">Reference proteome</keyword>
<name>A0A3Q0J2A3_DIACI</name>
<proteinExistence type="predicted"/>
<dbReference type="GO" id="GO:0010468">
    <property type="term" value="P:regulation of gene expression"/>
    <property type="evidence" value="ECO:0007669"/>
    <property type="project" value="UniProtKB-ARBA"/>
</dbReference>
<feature type="domain" description="DRBM" evidence="3">
    <location>
        <begin position="50"/>
        <end position="115"/>
    </location>
</feature>
<dbReference type="InterPro" id="IPR014720">
    <property type="entry name" value="dsRBD_dom"/>
</dbReference>
<evidence type="ECO:0000313" key="4">
    <source>
        <dbReference type="Proteomes" id="UP000079169"/>
    </source>
</evidence>
<dbReference type="GO" id="GO:0003723">
    <property type="term" value="F:RNA binding"/>
    <property type="evidence" value="ECO:0007669"/>
    <property type="project" value="UniProtKB-UniRule"/>
</dbReference>
<feature type="compositionally biased region" description="Polar residues" evidence="2">
    <location>
        <begin position="147"/>
        <end position="167"/>
    </location>
</feature>
<gene>
    <name evidence="5" type="primary">LOC103511556</name>
</gene>
<organism evidence="4 5">
    <name type="scientific">Diaphorina citri</name>
    <name type="common">Asian citrus psyllid</name>
    <dbReference type="NCBI Taxonomy" id="121845"/>
    <lineage>
        <taxon>Eukaryota</taxon>
        <taxon>Metazoa</taxon>
        <taxon>Ecdysozoa</taxon>
        <taxon>Arthropoda</taxon>
        <taxon>Hexapoda</taxon>
        <taxon>Insecta</taxon>
        <taxon>Pterygota</taxon>
        <taxon>Neoptera</taxon>
        <taxon>Paraneoptera</taxon>
        <taxon>Hemiptera</taxon>
        <taxon>Sternorrhyncha</taxon>
        <taxon>Psylloidea</taxon>
        <taxon>Psyllidae</taxon>
        <taxon>Diaphorininae</taxon>
        <taxon>Diaphorina</taxon>
    </lineage>
</organism>
<dbReference type="RefSeq" id="XP_026681083.1">
    <property type="nucleotide sequence ID" value="XM_026825282.1"/>
</dbReference>
<dbReference type="SUPFAM" id="SSF54768">
    <property type="entry name" value="dsRNA-binding domain-like"/>
    <property type="match status" value="1"/>
</dbReference>
<reference evidence="5" key="1">
    <citation type="submission" date="2025-08" db="UniProtKB">
        <authorList>
            <consortium name="RefSeq"/>
        </authorList>
    </citation>
    <scope>IDENTIFICATION</scope>
</reference>
<evidence type="ECO:0000313" key="5">
    <source>
        <dbReference type="RefSeq" id="XP_026681083.1"/>
    </source>
</evidence>
<dbReference type="Gene3D" id="3.30.160.20">
    <property type="match status" value="1"/>
</dbReference>
<evidence type="ECO:0000256" key="2">
    <source>
        <dbReference type="SAM" id="MobiDB-lite"/>
    </source>
</evidence>